<sequence>MNDRQRLLKQFPTYIRFVFAQHYAKKWQHLSIILFPVMFYILLISLKYLLMWMSEEPIPIGFADQALSLFPSAFMPGKNQKQYLSYKQDDNTWPLDTLNSIWPNIHSYQKLDAFQYLEAASVTIGSKSAVIGPIQLQDFSTLKATIFYKQIPVVTQEGKLVTDGTFPHVLGVFYDQWQKSQKAAGNITHELSLATLGWIDIPDVPFITTNLVNDGAYLIFVFINHILLPLCTVDMVTQKTSGFMNLVYVSGLKQTVFYTANFVFYYCFALVMSLINFGFACAFGLSIKEKVGEVMVLSIFFPFFELPLSFLFAQIFTSTFTASMVMWFSVVLIPQLLVLVANAVLFKENFVAWFLPSAAIVYINNQNPAIQEQMTSIIITISVQCILIFVVAVFLVTFFNYGKQVIRKMKQKNVIEFDQEVAQHQEMIDETEQSIAPIQISGITMAFGSKSNPFYALDKVNIVVNKNEIKGLIGHNGSGKTTLMNVITGGLKQTSGQFKISGFVCYCPQFDSLPNDFVVKDIIKMFSDLRARDGNIDAMSADTLIDLLDVRDCLNKKIKTVSYGDRRKIQLISATVNTLPSDIVLLDEVTTNLSRNDVVGVWKILQHLKSSNSSVLFISHDLDEVETLCDRIVMLKKGKVVLDADPKAIIQDNEYDSVEIFEPISSMGSLSLFGIEKVGVTGNFNHYIIKQKIESINKNILEFCDENHCIIKSADLQTVFEAVEGLV</sequence>
<dbReference type="Pfam" id="PF00005">
    <property type="entry name" value="ABC_tran"/>
    <property type="match status" value="1"/>
</dbReference>
<protein>
    <submittedName>
        <fullName evidence="9">ABC transporter family protein</fullName>
    </submittedName>
    <submittedName>
        <fullName evidence="10">ABC transporter, ATP-binding protein</fullName>
    </submittedName>
</protein>
<dbReference type="Proteomes" id="UP000018208">
    <property type="component" value="Unassembled WGS sequence"/>
</dbReference>
<reference evidence="10" key="2">
    <citation type="submission" date="2020-12" db="EMBL/GenBank/DDBJ databases">
        <title>New Spironucleus salmonicida genome in near-complete chromosomes.</title>
        <authorList>
            <person name="Xu F."/>
            <person name="Kurt Z."/>
            <person name="Jimenez-Gonzalez A."/>
            <person name="Astvaldsson A."/>
            <person name="Andersson J.O."/>
            <person name="Svard S.G."/>
        </authorList>
    </citation>
    <scope>NUCLEOTIDE SEQUENCE</scope>
    <source>
        <strain evidence="10">ATCC 50377</strain>
    </source>
</reference>
<comment type="subcellular location">
    <subcellularLocation>
        <location evidence="1">Membrane</location>
        <topology evidence="1">Multi-pass membrane protein</topology>
    </subcellularLocation>
</comment>
<dbReference type="PANTHER" id="PTHR43038:SF3">
    <property type="entry name" value="ABC TRANSPORTER G FAMILY MEMBER 20 ISOFORM X1"/>
    <property type="match status" value="1"/>
</dbReference>
<dbReference type="Gene3D" id="3.40.50.300">
    <property type="entry name" value="P-loop containing nucleotide triphosphate hydrolases"/>
    <property type="match status" value="1"/>
</dbReference>
<name>V6LSC3_9EUKA</name>
<dbReference type="SMART" id="SM00382">
    <property type="entry name" value="AAA"/>
    <property type="match status" value="1"/>
</dbReference>
<keyword evidence="3" id="KW-0547">Nucleotide-binding</keyword>
<feature type="transmembrane region" description="Helical" evidence="7">
    <location>
        <begin position="30"/>
        <end position="50"/>
    </location>
</feature>
<dbReference type="EMBL" id="KI546040">
    <property type="protein sequence ID" value="EST47490.1"/>
    <property type="molecule type" value="Genomic_DNA"/>
</dbReference>
<evidence type="ECO:0000256" key="7">
    <source>
        <dbReference type="SAM" id="Phobius"/>
    </source>
</evidence>
<dbReference type="PROSITE" id="PS00211">
    <property type="entry name" value="ABC_TRANSPORTER_1"/>
    <property type="match status" value="1"/>
</dbReference>
<dbReference type="PROSITE" id="PS50893">
    <property type="entry name" value="ABC_TRANSPORTER_2"/>
    <property type="match status" value="1"/>
</dbReference>
<dbReference type="InterPro" id="IPR027417">
    <property type="entry name" value="P-loop_NTPase"/>
</dbReference>
<dbReference type="SUPFAM" id="SSF52540">
    <property type="entry name" value="P-loop containing nucleoside triphosphate hydrolases"/>
    <property type="match status" value="1"/>
</dbReference>
<proteinExistence type="predicted"/>
<evidence type="ECO:0000313" key="9">
    <source>
        <dbReference type="EMBL" id="EST47490.1"/>
    </source>
</evidence>
<dbReference type="EMBL" id="AUWU02000007">
    <property type="protein sequence ID" value="KAH0570693.1"/>
    <property type="molecule type" value="Genomic_DNA"/>
</dbReference>
<feature type="transmembrane region" description="Helical" evidence="7">
    <location>
        <begin position="377"/>
        <end position="402"/>
    </location>
</feature>
<evidence type="ECO:0000256" key="1">
    <source>
        <dbReference type="ARBA" id="ARBA00004141"/>
    </source>
</evidence>
<keyword evidence="4 10" id="KW-0067">ATP-binding</keyword>
<feature type="domain" description="ABC transporter" evidence="8">
    <location>
        <begin position="438"/>
        <end position="662"/>
    </location>
</feature>
<evidence type="ECO:0000256" key="2">
    <source>
        <dbReference type="ARBA" id="ARBA00022692"/>
    </source>
</evidence>
<evidence type="ECO:0000313" key="10">
    <source>
        <dbReference type="EMBL" id="KAH0570693.1"/>
    </source>
</evidence>
<dbReference type="GO" id="GO:0140359">
    <property type="term" value="F:ABC-type transporter activity"/>
    <property type="evidence" value="ECO:0007669"/>
    <property type="project" value="InterPro"/>
</dbReference>
<keyword evidence="2 7" id="KW-0812">Transmembrane</keyword>
<dbReference type="InterPro" id="IPR003593">
    <property type="entry name" value="AAA+_ATPase"/>
</dbReference>
<evidence type="ECO:0000256" key="4">
    <source>
        <dbReference type="ARBA" id="ARBA00022840"/>
    </source>
</evidence>
<feature type="transmembrane region" description="Helical" evidence="7">
    <location>
        <begin position="263"/>
        <end position="285"/>
    </location>
</feature>
<dbReference type="PANTHER" id="PTHR43038">
    <property type="entry name" value="ATP-BINDING CASSETTE, SUB-FAMILY H, MEMBER 1"/>
    <property type="match status" value="1"/>
</dbReference>
<organism evidence="9">
    <name type="scientific">Spironucleus salmonicida</name>
    <dbReference type="NCBI Taxonomy" id="348837"/>
    <lineage>
        <taxon>Eukaryota</taxon>
        <taxon>Metamonada</taxon>
        <taxon>Diplomonadida</taxon>
        <taxon>Hexamitidae</taxon>
        <taxon>Hexamitinae</taxon>
        <taxon>Spironucleus</taxon>
    </lineage>
</organism>
<reference evidence="9 10" key="1">
    <citation type="journal article" date="2014" name="PLoS Genet.">
        <title>The Genome of Spironucleus salmonicida Highlights a Fish Pathogen Adapted to Fluctuating Environments.</title>
        <authorList>
            <person name="Xu F."/>
            <person name="Jerlstrom-Hultqvist J."/>
            <person name="Einarsson E."/>
            <person name="Astvaldsson A."/>
            <person name="Svard S.G."/>
            <person name="Andersson J.O."/>
        </authorList>
    </citation>
    <scope>NUCLEOTIDE SEQUENCE</scope>
    <source>
        <strain evidence="10">ATCC 50377</strain>
    </source>
</reference>
<evidence type="ECO:0000256" key="6">
    <source>
        <dbReference type="ARBA" id="ARBA00023136"/>
    </source>
</evidence>
<evidence type="ECO:0000259" key="8">
    <source>
        <dbReference type="PROSITE" id="PS50893"/>
    </source>
</evidence>
<feature type="transmembrane region" description="Helical" evidence="7">
    <location>
        <begin position="215"/>
        <end position="236"/>
    </location>
</feature>
<dbReference type="Pfam" id="PF12698">
    <property type="entry name" value="ABC2_membrane_3"/>
    <property type="match status" value="1"/>
</dbReference>
<dbReference type="GO" id="GO:0016020">
    <property type="term" value="C:membrane"/>
    <property type="evidence" value="ECO:0007669"/>
    <property type="project" value="UniProtKB-SubCell"/>
</dbReference>
<evidence type="ECO:0000256" key="3">
    <source>
        <dbReference type="ARBA" id="ARBA00022741"/>
    </source>
</evidence>
<evidence type="ECO:0000256" key="5">
    <source>
        <dbReference type="ARBA" id="ARBA00022989"/>
    </source>
</evidence>
<dbReference type="InterPro" id="IPR017871">
    <property type="entry name" value="ABC_transporter-like_CS"/>
</dbReference>
<dbReference type="GO" id="GO:0005524">
    <property type="term" value="F:ATP binding"/>
    <property type="evidence" value="ECO:0007669"/>
    <property type="project" value="UniProtKB-KW"/>
</dbReference>
<keyword evidence="5 7" id="KW-1133">Transmembrane helix</keyword>
<dbReference type="InterPro" id="IPR013525">
    <property type="entry name" value="ABC2_TM"/>
</dbReference>
<dbReference type="AlphaFoldDB" id="V6LSC3"/>
<evidence type="ECO:0000313" key="11">
    <source>
        <dbReference type="Proteomes" id="UP000018208"/>
    </source>
</evidence>
<dbReference type="VEuPathDB" id="GiardiaDB:SS50377_26979"/>
<keyword evidence="11" id="KW-1185">Reference proteome</keyword>
<feature type="transmembrane region" description="Helical" evidence="7">
    <location>
        <begin position="291"/>
        <end position="313"/>
    </location>
</feature>
<accession>V6LSC3</accession>
<dbReference type="OrthoDB" id="10255969at2759"/>
<keyword evidence="6 7" id="KW-0472">Membrane</keyword>
<dbReference type="GO" id="GO:0016887">
    <property type="term" value="F:ATP hydrolysis activity"/>
    <property type="evidence" value="ECO:0007669"/>
    <property type="project" value="InterPro"/>
</dbReference>
<dbReference type="InterPro" id="IPR003439">
    <property type="entry name" value="ABC_transporter-like_ATP-bd"/>
</dbReference>
<gene>
    <name evidence="9" type="ORF">SS50377_12476</name>
    <name evidence="10" type="ORF">SS50377_26979</name>
</gene>
<feature type="transmembrane region" description="Helical" evidence="7">
    <location>
        <begin position="325"/>
        <end position="346"/>
    </location>
</feature>